<organism evidence="1 2">
    <name type="scientific">Leptospira meyeri</name>
    <dbReference type="NCBI Taxonomy" id="29508"/>
    <lineage>
        <taxon>Bacteria</taxon>
        <taxon>Pseudomonadati</taxon>
        <taxon>Spirochaetota</taxon>
        <taxon>Spirochaetia</taxon>
        <taxon>Leptospirales</taxon>
        <taxon>Leptospiraceae</taxon>
        <taxon>Leptospira</taxon>
    </lineage>
</organism>
<keyword evidence="2" id="KW-1185">Reference proteome</keyword>
<evidence type="ECO:0000313" key="1">
    <source>
        <dbReference type="EMBL" id="TDY68442.1"/>
    </source>
</evidence>
<name>A0A4R8MQ34_LEPME</name>
<evidence type="ECO:0000313" key="2">
    <source>
        <dbReference type="Proteomes" id="UP000294684"/>
    </source>
</evidence>
<sequence>MKNMQLIIIPMVGLFLTLFSVYNCGADEKKSSQLLPLLALGLLADGNLEGQVCDIDSDCASGLFCGDAYNLDTPYTYNLCTPIPPISGTITGNGTGLSATLATLTPVADFSLTINTPGKYVFSASSTIINSSVVRPEISIYPTSGRSAIKQATRNPGSNYQLTSYIFSDPGTYRVRVSTFYFSGSFGGGVRFFAANGAVSSGGGSCTFIAFGKNRCEDFAINSLFLSTYCSSFLAGTYSANSCAIQNASKTLIGRCTNGVGQAPYYGNGMVTRHFYDTSTLTDVASECPSYAGIQF</sequence>
<comment type="caution">
    <text evidence="1">The sequence shown here is derived from an EMBL/GenBank/DDBJ whole genome shotgun (WGS) entry which is preliminary data.</text>
</comment>
<gene>
    <name evidence="1" type="ORF">CLV96_2956</name>
</gene>
<dbReference type="Proteomes" id="UP000294684">
    <property type="component" value="Unassembled WGS sequence"/>
</dbReference>
<reference evidence="1 2" key="1">
    <citation type="submission" date="2019-03" db="EMBL/GenBank/DDBJ databases">
        <title>Genomic Encyclopedia of Archaeal and Bacterial Type Strains, Phase II (KMG-II): from individual species to whole genera.</title>
        <authorList>
            <person name="Goeker M."/>
        </authorList>
    </citation>
    <scope>NUCLEOTIDE SEQUENCE [LARGE SCALE GENOMIC DNA]</scope>
    <source>
        <strain evidence="1 2">DSM 21537</strain>
    </source>
</reference>
<dbReference type="AlphaFoldDB" id="A0A4R8MQ34"/>
<proteinExistence type="predicted"/>
<dbReference type="STRING" id="1193051.LEP1GSC017_0190"/>
<protein>
    <submittedName>
        <fullName evidence="1">Uncharacterized protein</fullName>
    </submittedName>
</protein>
<dbReference type="EMBL" id="SORO01000002">
    <property type="protein sequence ID" value="TDY68442.1"/>
    <property type="molecule type" value="Genomic_DNA"/>
</dbReference>
<accession>A0A4R8MQ34</accession>